<dbReference type="SUPFAM" id="SSF56219">
    <property type="entry name" value="DNase I-like"/>
    <property type="match status" value="1"/>
</dbReference>
<gene>
    <name evidence="1" type="ORF">NDU88_007851</name>
</gene>
<dbReference type="InterPro" id="IPR036691">
    <property type="entry name" value="Endo/exonu/phosph_ase_sf"/>
</dbReference>
<reference evidence="1" key="1">
    <citation type="journal article" date="2022" name="bioRxiv">
        <title>Sequencing and chromosome-scale assembly of the giantPleurodeles waltlgenome.</title>
        <authorList>
            <person name="Brown T."/>
            <person name="Elewa A."/>
            <person name="Iarovenko S."/>
            <person name="Subramanian E."/>
            <person name="Araus A.J."/>
            <person name="Petzold A."/>
            <person name="Susuki M."/>
            <person name="Suzuki K.-i.T."/>
            <person name="Hayashi T."/>
            <person name="Toyoda A."/>
            <person name="Oliveira C."/>
            <person name="Osipova E."/>
            <person name="Leigh N.D."/>
            <person name="Simon A."/>
            <person name="Yun M.H."/>
        </authorList>
    </citation>
    <scope>NUCLEOTIDE SEQUENCE</scope>
    <source>
        <strain evidence="1">20211129_DDA</strain>
        <tissue evidence="1">Liver</tissue>
    </source>
</reference>
<dbReference type="Proteomes" id="UP001066276">
    <property type="component" value="Chromosome 8"/>
</dbReference>
<keyword evidence="2" id="KW-1185">Reference proteome</keyword>
<comment type="caution">
    <text evidence="1">The sequence shown here is derived from an EMBL/GenBank/DDBJ whole genome shotgun (WGS) entry which is preliminary data.</text>
</comment>
<proteinExistence type="predicted"/>
<evidence type="ECO:0000313" key="2">
    <source>
        <dbReference type="Proteomes" id="UP001066276"/>
    </source>
</evidence>
<protein>
    <recommendedName>
        <fullName evidence="3">Endonuclease/exonuclease/phosphatase domain-containing protein</fullName>
    </recommendedName>
</protein>
<accession>A0AAV7NW39</accession>
<dbReference type="EMBL" id="JANPWB010000012">
    <property type="protein sequence ID" value="KAJ1119666.1"/>
    <property type="molecule type" value="Genomic_DNA"/>
</dbReference>
<evidence type="ECO:0000313" key="1">
    <source>
        <dbReference type="EMBL" id="KAJ1119666.1"/>
    </source>
</evidence>
<name>A0AAV7NW39_PLEWA</name>
<dbReference type="Gene3D" id="3.60.10.10">
    <property type="entry name" value="Endonuclease/exonuclease/phosphatase"/>
    <property type="match status" value="1"/>
</dbReference>
<dbReference type="AlphaFoldDB" id="A0AAV7NW39"/>
<evidence type="ECO:0008006" key="3">
    <source>
        <dbReference type="Google" id="ProtNLM"/>
    </source>
</evidence>
<sequence>MPRDIPYIVGGDLNSHFEPLVGLVEGLLTEEEFRWSVPSVVAPSPKAWTPVALQITALTLKHGIRACNGRIKSDVPSKTTYNRVGRESRLDYALVQIVNWSSILDFRVVERLDSDHNALELDLSHPGPKASITTMGESKPELLLDNNRRRIRWDKLATSQVKLSKLYAGLIPILEKVGELANEVGNIVHHEKLYQAHEDLIKGAASELFTRVQNQKRIQQHNSLWYNAVCRKAKGELLRCIKEGTDREKLRESRRAYKKLVIHAKTEWEENQWEELITSLAIRDHRMFWRVVNGGSGNLHSAIEPNIAAGVWQAHFQSLYSSEQGETKIDFGTGLVEYGGDLITVGEVRLATLHRDGRERMPAKVLGAQPIHKIGRSDQGNWKASRGYHPTHQMHTALQVKMGHYDGDVIRGLQQITAAVEAFQTASIASGMTGDAPDSDRWQSCVGAAAGNRYLQ</sequence>
<organism evidence="1 2">
    <name type="scientific">Pleurodeles waltl</name>
    <name type="common">Iberian ribbed newt</name>
    <dbReference type="NCBI Taxonomy" id="8319"/>
    <lineage>
        <taxon>Eukaryota</taxon>
        <taxon>Metazoa</taxon>
        <taxon>Chordata</taxon>
        <taxon>Craniata</taxon>
        <taxon>Vertebrata</taxon>
        <taxon>Euteleostomi</taxon>
        <taxon>Amphibia</taxon>
        <taxon>Batrachia</taxon>
        <taxon>Caudata</taxon>
        <taxon>Salamandroidea</taxon>
        <taxon>Salamandridae</taxon>
        <taxon>Pleurodelinae</taxon>
        <taxon>Pleurodeles</taxon>
    </lineage>
</organism>